<organism evidence="1 2">
    <name type="scientific">Populus trichocarpa</name>
    <name type="common">Western balsam poplar</name>
    <name type="synonym">Populus balsamifera subsp. trichocarpa</name>
    <dbReference type="NCBI Taxonomy" id="3694"/>
    <lineage>
        <taxon>Eukaryota</taxon>
        <taxon>Viridiplantae</taxon>
        <taxon>Streptophyta</taxon>
        <taxon>Embryophyta</taxon>
        <taxon>Tracheophyta</taxon>
        <taxon>Spermatophyta</taxon>
        <taxon>Magnoliopsida</taxon>
        <taxon>eudicotyledons</taxon>
        <taxon>Gunneridae</taxon>
        <taxon>Pentapetalae</taxon>
        <taxon>rosids</taxon>
        <taxon>fabids</taxon>
        <taxon>Malpighiales</taxon>
        <taxon>Salicaceae</taxon>
        <taxon>Saliceae</taxon>
        <taxon>Populus</taxon>
    </lineage>
</organism>
<accession>A0ACC0RRC4</accession>
<proteinExistence type="predicted"/>
<evidence type="ECO:0000313" key="2">
    <source>
        <dbReference type="Proteomes" id="UP000006729"/>
    </source>
</evidence>
<protein>
    <submittedName>
        <fullName evidence="1">Uncharacterized protein</fullName>
    </submittedName>
</protein>
<keyword evidence="2" id="KW-1185">Reference proteome</keyword>
<evidence type="ECO:0000313" key="1">
    <source>
        <dbReference type="EMBL" id="KAI9379848.1"/>
    </source>
</evidence>
<dbReference type="EMBL" id="CM009306">
    <property type="protein sequence ID" value="KAI9379848.1"/>
    <property type="molecule type" value="Genomic_DNA"/>
</dbReference>
<name>A0ACC0RRC4_POPTR</name>
<comment type="caution">
    <text evidence="1">The sequence shown here is derived from an EMBL/GenBank/DDBJ whole genome shotgun (WGS) entry which is preliminary data.</text>
</comment>
<sequence>MFVSQLIGTAMGCMISPCVFWPFFKAFKDLGTPGSQYPAPCATVFRNMAILGVEGFSSLPKNCLYLCYWFFGAAILINLIKDAMGKKRASFIPNPMAMAIPF</sequence>
<reference evidence="1 2" key="1">
    <citation type="journal article" date="2006" name="Science">
        <title>The genome of black cottonwood, Populus trichocarpa (Torr. &amp; Gray).</title>
        <authorList>
            <person name="Tuskan G.A."/>
            <person name="Difazio S."/>
            <person name="Jansson S."/>
            <person name="Bohlmann J."/>
            <person name="Grigoriev I."/>
            <person name="Hellsten U."/>
            <person name="Putnam N."/>
            <person name="Ralph S."/>
            <person name="Rombauts S."/>
            <person name="Salamov A."/>
            <person name="Schein J."/>
            <person name="Sterck L."/>
            <person name="Aerts A."/>
            <person name="Bhalerao R.R."/>
            <person name="Bhalerao R.P."/>
            <person name="Blaudez D."/>
            <person name="Boerjan W."/>
            <person name="Brun A."/>
            <person name="Brunner A."/>
            <person name="Busov V."/>
            <person name="Campbell M."/>
            <person name="Carlson J."/>
            <person name="Chalot M."/>
            <person name="Chapman J."/>
            <person name="Chen G.L."/>
            <person name="Cooper D."/>
            <person name="Coutinho P.M."/>
            <person name="Couturier J."/>
            <person name="Covert S."/>
            <person name="Cronk Q."/>
            <person name="Cunningham R."/>
            <person name="Davis J."/>
            <person name="Degroeve S."/>
            <person name="Dejardin A."/>
            <person name="Depamphilis C."/>
            <person name="Detter J."/>
            <person name="Dirks B."/>
            <person name="Dubchak I."/>
            <person name="Duplessis S."/>
            <person name="Ehlting J."/>
            <person name="Ellis B."/>
            <person name="Gendler K."/>
            <person name="Goodstein D."/>
            <person name="Gribskov M."/>
            <person name="Grimwood J."/>
            <person name="Groover A."/>
            <person name="Gunter L."/>
            <person name="Hamberger B."/>
            <person name="Heinze B."/>
            <person name="Helariutta Y."/>
            <person name="Henrissat B."/>
            <person name="Holligan D."/>
            <person name="Holt R."/>
            <person name="Huang W."/>
            <person name="Islam-Faridi N."/>
            <person name="Jones S."/>
            <person name="Jones-Rhoades M."/>
            <person name="Jorgensen R."/>
            <person name="Joshi C."/>
            <person name="Kangasjarvi J."/>
            <person name="Karlsson J."/>
            <person name="Kelleher C."/>
            <person name="Kirkpatrick R."/>
            <person name="Kirst M."/>
            <person name="Kohler A."/>
            <person name="Kalluri U."/>
            <person name="Larimer F."/>
            <person name="Leebens-Mack J."/>
            <person name="Leple J.C."/>
            <person name="Locascio P."/>
            <person name="Lou Y."/>
            <person name="Lucas S."/>
            <person name="Martin F."/>
            <person name="Montanini B."/>
            <person name="Napoli C."/>
            <person name="Nelson D.R."/>
            <person name="Nelson C."/>
            <person name="Nieminen K."/>
            <person name="Nilsson O."/>
            <person name="Pereda V."/>
            <person name="Peter G."/>
            <person name="Philippe R."/>
            <person name="Pilate G."/>
            <person name="Poliakov A."/>
            <person name="Razumovskaya J."/>
            <person name="Richardson P."/>
            <person name="Rinaldi C."/>
            <person name="Ritland K."/>
            <person name="Rouze P."/>
            <person name="Ryaboy D."/>
            <person name="Schmutz J."/>
            <person name="Schrader J."/>
            <person name="Segerman B."/>
            <person name="Shin H."/>
            <person name="Siddiqui A."/>
            <person name="Sterky F."/>
            <person name="Terry A."/>
            <person name="Tsai C.J."/>
            <person name="Uberbacher E."/>
            <person name="Unneberg P."/>
            <person name="Vahala J."/>
            <person name="Wall K."/>
            <person name="Wessler S."/>
            <person name="Yang G."/>
            <person name="Yin T."/>
            <person name="Douglas C."/>
            <person name="Marra M."/>
            <person name="Sandberg G."/>
            <person name="Van de Peer Y."/>
            <person name="Rokhsar D."/>
        </authorList>
    </citation>
    <scope>NUCLEOTIDE SEQUENCE [LARGE SCALE GENOMIC DNA]</scope>
    <source>
        <strain evidence="2">cv. Nisqually</strain>
    </source>
</reference>
<gene>
    <name evidence="1" type="ORF">POPTR_017G150866v4</name>
</gene>
<dbReference type="Proteomes" id="UP000006729">
    <property type="component" value="Chromosome 17"/>
</dbReference>